<feature type="transmembrane region" description="Helical" evidence="7">
    <location>
        <begin position="76"/>
        <end position="98"/>
    </location>
</feature>
<evidence type="ECO:0000256" key="1">
    <source>
        <dbReference type="ARBA" id="ARBA00004651"/>
    </source>
</evidence>
<keyword evidence="9" id="KW-1185">Reference proteome</keyword>
<keyword evidence="3" id="KW-1003">Cell membrane</keyword>
<evidence type="ECO:0000313" key="9">
    <source>
        <dbReference type="Proteomes" id="UP001153642"/>
    </source>
</evidence>
<dbReference type="InterPro" id="IPR005744">
    <property type="entry name" value="Hy-lIII"/>
</dbReference>
<feature type="transmembrane region" description="Helical" evidence="7">
    <location>
        <begin position="185"/>
        <end position="205"/>
    </location>
</feature>
<evidence type="ECO:0000256" key="4">
    <source>
        <dbReference type="ARBA" id="ARBA00022692"/>
    </source>
</evidence>
<proteinExistence type="inferred from homology"/>
<feature type="transmembrane region" description="Helical" evidence="7">
    <location>
        <begin position="104"/>
        <end position="123"/>
    </location>
</feature>
<feature type="transmembrane region" description="Helical" evidence="7">
    <location>
        <begin position="39"/>
        <end position="64"/>
    </location>
</feature>
<dbReference type="Proteomes" id="UP001153642">
    <property type="component" value="Unassembled WGS sequence"/>
</dbReference>
<evidence type="ECO:0000256" key="2">
    <source>
        <dbReference type="ARBA" id="ARBA00008488"/>
    </source>
</evidence>
<accession>A0ABT6FV62</accession>
<dbReference type="NCBIfam" id="TIGR01065">
    <property type="entry name" value="hlyIII"/>
    <property type="match status" value="1"/>
</dbReference>
<keyword evidence="5 7" id="KW-1133">Transmembrane helix</keyword>
<evidence type="ECO:0000313" key="8">
    <source>
        <dbReference type="EMBL" id="MDG3587141.1"/>
    </source>
</evidence>
<feature type="transmembrane region" description="Helical" evidence="7">
    <location>
        <begin position="12"/>
        <end position="33"/>
    </location>
</feature>
<dbReference type="EMBL" id="JAPMUA010000005">
    <property type="protein sequence ID" value="MDG3587141.1"/>
    <property type="molecule type" value="Genomic_DNA"/>
</dbReference>
<feature type="transmembrane region" description="Helical" evidence="7">
    <location>
        <begin position="130"/>
        <end position="150"/>
    </location>
</feature>
<protein>
    <submittedName>
        <fullName evidence="8">Hemolysin III family protein</fullName>
    </submittedName>
</protein>
<feature type="transmembrane region" description="Helical" evidence="7">
    <location>
        <begin position="156"/>
        <end position="178"/>
    </location>
</feature>
<evidence type="ECO:0000256" key="5">
    <source>
        <dbReference type="ARBA" id="ARBA00022989"/>
    </source>
</evidence>
<dbReference type="InterPro" id="IPR004254">
    <property type="entry name" value="AdipoR/HlyIII-related"/>
</dbReference>
<sequence length="206" mass="23544">MDQSPKEEFWNTLTHGFGVLLAIFGFFVLLSFNSHKTDFSILSICVYSFSSILLFTVSTLYHLVDKIELKTVLRKLDHISIYVLIAGTYTPVCLVMLVPGNGWILFYIVWTITFMGIVLKIFFTGKFEALSLLLYLAMGWLIVFDIHNLMASFTSYQLLLLMLGGLFYTVGIVFYAINKIPYNHVIWHLFVLAGAISHYLMILSII</sequence>
<evidence type="ECO:0000256" key="7">
    <source>
        <dbReference type="SAM" id="Phobius"/>
    </source>
</evidence>
<dbReference type="RefSeq" id="WP_277900597.1">
    <property type="nucleotide sequence ID" value="NZ_JAPMUA010000005.1"/>
</dbReference>
<keyword evidence="6 7" id="KW-0472">Membrane</keyword>
<gene>
    <name evidence="8" type="ORF">OSR52_14800</name>
</gene>
<comment type="subcellular location">
    <subcellularLocation>
        <location evidence="1">Cell membrane</location>
        <topology evidence="1">Multi-pass membrane protein</topology>
    </subcellularLocation>
</comment>
<organism evidence="8 9">
    <name type="scientific">Galbibacter pacificus</name>
    <dbReference type="NCBI Taxonomy" id="2996052"/>
    <lineage>
        <taxon>Bacteria</taxon>
        <taxon>Pseudomonadati</taxon>
        <taxon>Bacteroidota</taxon>
        <taxon>Flavobacteriia</taxon>
        <taxon>Flavobacteriales</taxon>
        <taxon>Flavobacteriaceae</taxon>
        <taxon>Galbibacter</taxon>
    </lineage>
</organism>
<comment type="similarity">
    <text evidence="2">Belongs to the UPF0073 (Hly-III) family.</text>
</comment>
<keyword evidence="4 7" id="KW-0812">Transmembrane</keyword>
<name>A0ABT6FV62_9FLAO</name>
<reference evidence="8" key="1">
    <citation type="submission" date="2022-11" db="EMBL/GenBank/DDBJ databases">
        <title>High-quality draft genome sequence of Galbibacter sp. strain CMA-7.</title>
        <authorList>
            <person name="Wei L."/>
            <person name="Dong C."/>
            <person name="Shao Z."/>
        </authorList>
    </citation>
    <scope>NUCLEOTIDE SEQUENCE</scope>
    <source>
        <strain evidence="8">CMA-7</strain>
    </source>
</reference>
<evidence type="ECO:0000256" key="3">
    <source>
        <dbReference type="ARBA" id="ARBA00022475"/>
    </source>
</evidence>
<comment type="caution">
    <text evidence="8">The sequence shown here is derived from an EMBL/GenBank/DDBJ whole genome shotgun (WGS) entry which is preliminary data.</text>
</comment>
<dbReference type="PANTHER" id="PTHR20855:SF3">
    <property type="entry name" value="LD03007P"/>
    <property type="match status" value="1"/>
</dbReference>
<evidence type="ECO:0000256" key="6">
    <source>
        <dbReference type="ARBA" id="ARBA00023136"/>
    </source>
</evidence>
<dbReference type="PANTHER" id="PTHR20855">
    <property type="entry name" value="ADIPOR/PROGESTIN RECEPTOR-RELATED"/>
    <property type="match status" value="1"/>
</dbReference>
<dbReference type="Pfam" id="PF03006">
    <property type="entry name" value="HlyIII"/>
    <property type="match status" value="1"/>
</dbReference>